<protein>
    <submittedName>
        <fullName evidence="2">Uncharacterized protein</fullName>
    </submittedName>
</protein>
<organism evidence="2 3">
    <name type="scientific">Ranitomeya imitator</name>
    <name type="common">mimic poison frog</name>
    <dbReference type="NCBI Taxonomy" id="111125"/>
    <lineage>
        <taxon>Eukaryota</taxon>
        <taxon>Metazoa</taxon>
        <taxon>Chordata</taxon>
        <taxon>Craniata</taxon>
        <taxon>Vertebrata</taxon>
        <taxon>Euteleostomi</taxon>
        <taxon>Amphibia</taxon>
        <taxon>Batrachia</taxon>
        <taxon>Anura</taxon>
        <taxon>Neobatrachia</taxon>
        <taxon>Hyloidea</taxon>
        <taxon>Dendrobatidae</taxon>
        <taxon>Dendrobatinae</taxon>
        <taxon>Ranitomeya</taxon>
    </lineage>
</organism>
<name>A0ABN9MEF5_9NEOB</name>
<proteinExistence type="predicted"/>
<accession>A0ABN9MEF5</accession>
<sequence>MDSYLVKTCDSEQDQGQPDPDKEGPWRGSYGAAETEELHQGQSFQWSHIACMLGCRKIFINSSSLISQYLPYLIPDIWSIWAASSPDPRWPRHLGPAGREVASERLLRAGTVKPAAVLSDKFTFLSNYQYLMVDIAINITITLTMSLNNPATKLAPYRPPGQLLSPSFITVHFHASYLFIDCPNHSFPFGTAAAMVQ</sequence>
<evidence type="ECO:0000313" key="2">
    <source>
        <dbReference type="EMBL" id="CAJ0964973.1"/>
    </source>
</evidence>
<reference evidence="2" key="1">
    <citation type="submission" date="2023-07" db="EMBL/GenBank/DDBJ databases">
        <authorList>
            <person name="Stuckert A."/>
        </authorList>
    </citation>
    <scope>NUCLEOTIDE SEQUENCE</scope>
</reference>
<keyword evidence="3" id="KW-1185">Reference proteome</keyword>
<dbReference type="Proteomes" id="UP001176940">
    <property type="component" value="Unassembled WGS sequence"/>
</dbReference>
<evidence type="ECO:0000313" key="3">
    <source>
        <dbReference type="Proteomes" id="UP001176940"/>
    </source>
</evidence>
<feature type="region of interest" description="Disordered" evidence="1">
    <location>
        <begin position="1"/>
        <end position="29"/>
    </location>
</feature>
<gene>
    <name evidence="2" type="ORF">RIMI_LOCUS19805566</name>
</gene>
<evidence type="ECO:0000256" key="1">
    <source>
        <dbReference type="SAM" id="MobiDB-lite"/>
    </source>
</evidence>
<comment type="caution">
    <text evidence="2">The sequence shown here is derived from an EMBL/GenBank/DDBJ whole genome shotgun (WGS) entry which is preliminary data.</text>
</comment>
<dbReference type="EMBL" id="CAUEEQ010064319">
    <property type="protein sequence ID" value="CAJ0964973.1"/>
    <property type="molecule type" value="Genomic_DNA"/>
</dbReference>